<comment type="caution">
    <text evidence="1">The sequence shown here is derived from an EMBL/GenBank/DDBJ whole genome shotgun (WGS) entry which is preliminary data.</text>
</comment>
<reference evidence="1" key="1">
    <citation type="submission" date="2023-09" db="EMBL/GenBank/DDBJ databases">
        <title>Vallitalea sediminicola and Vallitalea maricola sp. nov., anaerobic bacteria isolated from marine sediment.</title>
        <authorList>
            <person name="Hirano S."/>
            <person name="Maeda A."/>
            <person name="Terahara T."/>
            <person name="Mori K."/>
            <person name="Hamada M."/>
            <person name="Matsumoto R."/>
            <person name="Kobayashi T."/>
        </authorList>
    </citation>
    <scope>NUCLEOTIDE SEQUENCE</scope>
    <source>
        <strain evidence="1">AN17-2</strain>
    </source>
</reference>
<proteinExistence type="predicted"/>
<gene>
    <name evidence="1" type="ORF">AN2V17_12040</name>
</gene>
<keyword evidence="2" id="KW-1185">Reference proteome</keyword>
<organism evidence="1 2">
    <name type="scientific">Vallitalea maricola</name>
    <dbReference type="NCBI Taxonomy" id="3074433"/>
    <lineage>
        <taxon>Bacteria</taxon>
        <taxon>Bacillati</taxon>
        <taxon>Bacillota</taxon>
        <taxon>Clostridia</taxon>
        <taxon>Lachnospirales</taxon>
        <taxon>Vallitaleaceae</taxon>
        <taxon>Vallitalea</taxon>
    </lineage>
</organism>
<evidence type="ECO:0000313" key="2">
    <source>
        <dbReference type="Proteomes" id="UP001374599"/>
    </source>
</evidence>
<accession>A0ACB5UHF5</accession>
<dbReference type="EMBL" id="BTPU01000018">
    <property type="protein sequence ID" value="GMQ61974.1"/>
    <property type="molecule type" value="Genomic_DNA"/>
</dbReference>
<evidence type="ECO:0000313" key="1">
    <source>
        <dbReference type="EMBL" id="GMQ61974.1"/>
    </source>
</evidence>
<sequence length="351" mass="40617">MLRKGIWIFVGLMLILEILVTGCGKKTERLEKEEKLEKEELKISVWVAYWDIDRVLHEVRDLEEHIENFSYFAAYFNHKNQLMIPENTTEIFQIIQENFSGNDWVNYLTIVNDKMKENGSSSLKDTEVLYALFSNDEKMNKHIDEIISIALIGGYEGIEIDYEAIKKDMELWKMYLKFCQKLYIKTSENDLKMRVVLEPSAPIEKLTLPKGPDYIMMCYNLYGTATEAGPKADEKFIKGLIKKMSIVPGNKGFALATGGFDWKEDGETNPVSEIQAEEIVKQYKAEIERDEKSQCIKFVYKDIEGEKHEVWYADTVTLHYWMAIIAQSGENVISIWRLGGNNSEKMASGFK</sequence>
<name>A0ACB5UHF5_9FIRM</name>
<protein>
    <submittedName>
        <fullName evidence="1">Uncharacterized protein</fullName>
    </submittedName>
</protein>
<dbReference type="Proteomes" id="UP001374599">
    <property type="component" value="Unassembled WGS sequence"/>
</dbReference>